<accession>A0A6J3K8B0</accession>
<dbReference type="AlphaFoldDB" id="A0A6J3K8B0"/>
<organism evidence="1 2">
    <name type="scientific">Bombus vosnesenskii</name>
    <dbReference type="NCBI Taxonomy" id="207650"/>
    <lineage>
        <taxon>Eukaryota</taxon>
        <taxon>Metazoa</taxon>
        <taxon>Ecdysozoa</taxon>
        <taxon>Arthropoda</taxon>
        <taxon>Hexapoda</taxon>
        <taxon>Insecta</taxon>
        <taxon>Pterygota</taxon>
        <taxon>Neoptera</taxon>
        <taxon>Endopterygota</taxon>
        <taxon>Hymenoptera</taxon>
        <taxon>Apocrita</taxon>
        <taxon>Aculeata</taxon>
        <taxon>Apoidea</taxon>
        <taxon>Anthophila</taxon>
        <taxon>Apidae</taxon>
        <taxon>Bombus</taxon>
        <taxon>Pyrobombus</taxon>
    </lineage>
</organism>
<evidence type="ECO:0000313" key="2">
    <source>
        <dbReference type="RefSeq" id="XP_033349332.1"/>
    </source>
</evidence>
<evidence type="ECO:0000313" key="1">
    <source>
        <dbReference type="Proteomes" id="UP000504631"/>
    </source>
</evidence>
<dbReference type="RefSeq" id="XP_033349332.1">
    <property type="nucleotide sequence ID" value="XM_033493441.1"/>
</dbReference>
<dbReference type="KEGG" id="bvk:117233282"/>
<dbReference type="Proteomes" id="UP000504631">
    <property type="component" value="Unplaced"/>
</dbReference>
<sequence length="127" mass="15196">MLKYSCNLWIRSYYVNNFIKISRFRIIENGNDIIWWPLPSMQEIKQECISCQREHQKSLKSNAPLRLHNNLIQTVSRERIKSKSERCIHVSKNVTPAVNSEMNSVFTLRISTLWLYMCVRQNVYLCR</sequence>
<keyword evidence="1" id="KW-1185">Reference proteome</keyword>
<protein>
    <submittedName>
        <fullName evidence="2">Uncharacterized protein LOC117233282</fullName>
    </submittedName>
</protein>
<gene>
    <name evidence="2" type="primary">LOC117233282</name>
</gene>
<name>A0A6J3K8B0_9HYME</name>
<reference evidence="2" key="1">
    <citation type="submission" date="2025-08" db="UniProtKB">
        <authorList>
            <consortium name="RefSeq"/>
        </authorList>
    </citation>
    <scope>IDENTIFICATION</scope>
    <source>
        <tissue evidence="2">Muscle</tissue>
    </source>
</reference>
<proteinExistence type="predicted"/>
<dbReference type="GeneID" id="117233282"/>